<dbReference type="EMBL" id="MAYG01000012">
    <property type="protein sequence ID" value="OCA71269.1"/>
    <property type="molecule type" value="Genomic_DNA"/>
</dbReference>
<evidence type="ECO:0000313" key="2">
    <source>
        <dbReference type="EMBL" id="OCA71269.1"/>
    </source>
</evidence>
<comment type="caution">
    <text evidence="2">The sequence shown here is derived from an EMBL/GenBank/DDBJ whole genome shotgun (WGS) entry which is preliminary data.</text>
</comment>
<dbReference type="NCBIfam" id="TIGR04183">
    <property type="entry name" value="Por_Secre_tail"/>
    <property type="match status" value="1"/>
</dbReference>
<evidence type="ECO:0000313" key="3">
    <source>
        <dbReference type="Proteomes" id="UP000093432"/>
    </source>
</evidence>
<dbReference type="RefSeq" id="WP_065399925.1">
    <property type="nucleotide sequence ID" value="NZ_MAYG01000012.1"/>
</dbReference>
<evidence type="ECO:0000256" key="1">
    <source>
        <dbReference type="ARBA" id="ARBA00022729"/>
    </source>
</evidence>
<sequence length="589" mass="64279">MIVFPSLLFSQSTFPYERSWATYFGGFETRINGVYENPSDQTLLIDGYTSKATYGTGDLSAYYSQFVSAGSYPMNSNGSTLLGKFSQSGNLLSAQYHPLISSLAITRYLVYRDQFGNQYKIGGPAPLNSPVLPPGVWLSTRVTDNDWVLAKYDENNNLIWETYLPGTIYSDNLDVDSNGNIYITGTTSWQGLGDPGTFRPDFEVVSQNGALKPNSFIVKLNAQGKKIWGTYVPSLYITAQDLYEDNLFIVGGNDLNDAVTALATPETFQEVKSSHFIARFDGNTGQRVWGTYYGVPNVLTGAGIWQIKANSSGVYIGGQTFYLPGSYYATPGAHKQQTTDGFDLFLAKFNDNGYRIWGTYVGSEGTEWHGENRVLDLKDDKLLITGSSSGTENIATPGAFISTKPNPGYPDAFFSMFNTAGTHLFTSYYGGTFTSDPATDSQIGGQFSHSSDVFYIFGSSGNPNDIATANSHQPNIIPPPGTTIGRTGFIAKFSLASLSTSETAPAKDLVLYNNPSDGNFSLKGTVLSKESHIINITDMSGRQIYSSPISKTAEQHFRLADQLANGNYLISVSKTDKTPVKSFKLTIRK</sequence>
<dbReference type="STRING" id="651561.BBI00_16190"/>
<reference evidence="3" key="1">
    <citation type="submission" date="2016-07" db="EMBL/GenBank/DDBJ databases">
        <authorList>
            <person name="Florea S."/>
            <person name="Webb J.S."/>
            <person name="Jaromczyk J."/>
            <person name="Schardl C.L."/>
        </authorList>
    </citation>
    <scope>NUCLEOTIDE SEQUENCE [LARGE SCALE GENOMIC DNA]</scope>
    <source>
        <strain evidence="3">CC-VM-7</strain>
    </source>
</reference>
<evidence type="ECO:0008006" key="4">
    <source>
        <dbReference type="Google" id="ProtNLM"/>
    </source>
</evidence>
<dbReference type="InterPro" id="IPR010620">
    <property type="entry name" value="SBBP_repeat"/>
</dbReference>
<dbReference type="OrthoDB" id="1652165at2"/>
<proteinExistence type="predicted"/>
<dbReference type="InterPro" id="IPR026444">
    <property type="entry name" value="Secre_tail"/>
</dbReference>
<dbReference type="PANTHER" id="PTHR35580">
    <property type="entry name" value="CELL SURFACE GLYCOPROTEIN (S-LAYER PROTEIN)-LIKE PROTEIN"/>
    <property type="match status" value="1"/>
</dbReference>
<dbReference type="AlphaFoldDB" id="A0A1B8ZI24"/>
<keyword evidence="1" id="KW-0732">Signal</keyword>
<dbReference type="InterPro" id="IPR052918">
    <property type="entry name" value="Motility_Chemotaxis_Reg"/>
</dbReference>
<gene>
    <name evidence="2" type="ORF">BBI00_16190</name>
</gene>
<dbReference type="PANTHER" id="PTHR35580:SF1">
    <property type="entry name" value="PHYTASE-LIKE DOMAIN-CONTAINING PROTEIN"/>
    <property type="match status" value="1"/>
</dbReference>
<protein>
    <recommendedName>
        <fullName evidence="4">Secretion system C-terminal sorting domain-containing protein</fullName>
    </recommendedName>
</protein>
<dbReference type="Proteomes" id="UP000093432">
    <property type="component" value="Unassembled WGS sequence"/>
</dbReference>
<organism evidence="2 3">
    <name type="scientific">Chryseobacterium arthrosphaerae</name>
    <dbReference type="NCBI Taxonomy" id="651561"/>
    <lineage>
        <taxon>Bacteria</taxon>
        <taxon>Pseudomonadati</taxon>
        <taxon>Bacteroidota</taxon>
        <taxon>Flavobacteriia</taxon>
        <taxon>Flavobacteriales</taxon>
        <taxon>Weeksellaceae</taxon>
        <taxon>Chryseobacterium group</taxon>
        <taxon>Chryseobacterium</taxon>
    </lineage>
</organism>
<dbReference type="Pfam" id="PF06739">
    <property type="entry name" value="SBBP"/>
    <property type="match status" value="1"/>
</dbReference>
<accession>A0A1B8ZI24</accession>
<name>A0A1B8ZI24_9FLAO</name>